<proteinExistence type="predicted"/>
<dbReference type="RefSeq" id="WP_189405480.1">
    <property type="nucleotide sequence ID" value="NZ_BMXP01000003.1"/>
</dbReference>
<dbReference type="PANTHER" id="PTHR39217">
    <property type="match status" value="1"/>
</dbReference>
<comment type="caution">
    <text evidence="1">The sequence shown here is derived from an EMBL/GenBank/DDBJ whole genome shotgun (WGS) entry which is preliminary data.</text>
</comment>
<dbReference type="PANTHER" id="PTHR39217:SF1">
    <property type="entry name" value="GLUTATHIONE SYNTHETASE"/>
    <property type="match status" value="1"/>
</dbReference>
<dbReference type="Proteomes" id="UP000631300">
    <property type="component" value="Unassembled WGS sequence"/>
</dbReference>
<accession>A0A918JL65</accession>
<sequence length="297" mass="33867">MTTTYSNKLAFLSTDNLEDFFVYDELLIPYFNDAGWAVETISWHQKGVDWNSFDAVIVRSTWDYQTAPQAFSTCLTEIGESDTHLENPLPLMRWNMRKTYLRDLTDNGVATIPTVWLDSWEQQQVNAQFARFNTDTLIVKPVLSANADDTFRLNKAMLERDADTLAAVFSQRALMVQPFISNILEEGEYSLFYFDGALSHAIVKRPASGDFRVQEEHGGQLALVTPDAGAIKMSEAALAAMPNDALYARIDLVRYQGQYRVMEVELIEPSLYFQLDDASPQRFVDAFLRRHGRFRGD</sequence>
<gene>
    <name evidence="1" type="ORF">GCM10007391_17640</name>
</gene>
<dbReference type="AlphaFoldDB" id="A0A918JL65"/>
<dbReference type="SUPFAM" id="SSF56059">
    <property type="entry name" value="Glutathione synthetase ATP-binding domain-like"/>
    <property type="match status" value="1"/>
</dbReference>
<reference evidence="1" key="2">
    <citation type="submission" date="2020-09" db="EMBL/GenBank/DDBJ databases">
        <authorList>
            <person name="Sun Q."/>
            <person name="Kim S."/>
        </authorList>
    </citation>
    <scope>NUCLEOTIDE SEQUENCE</scope>
    <source>
        <strain evidence="1">KCTC 22164</strain>
    </source>
</reference>
<keyword evidence="2" id="KW-1185">Reference proteome</keyword>
<name>A0A918JL65_9ALTE</name>
<organism evidence="1 2">
    <name type="scientific">Alteromonas halophila</name>
    <dbReference type="NCBI Taxonomy" id="516698"/>
    <lineage>
        <taxon>Bacteria</taxon>
        <taxon>Pseudomonadati</taxon>
        <taxon>Pseudomonadota</taxon>
        <taxon>Gammaproteobacteria</taxon>
        <taxon>Alteromonadales</taxon>
        <taxon>Alteromonadaceae</taxon>
        <taxon>Alteromonas/Salinimonas group</taxon>
        <taxon>Alteromonas</taxon>
    </lineage>
</organism>
<protein>
    <submittedName>
        <fullName evidence="1">ATP-grasp domain protein</fullName>
    </submittedName>
</protein>
<dbReference type="EMBL" id="BMXP01000003">
    <property type="protein sequence ID" value="GGW84385.1"/>
    <property type="molecule type" value="Genomic_DNA"/>
</dbReference>
<evidence type="ECO:0000313" key="2">
    <source>
        <dbReference type="Proteomes" id="UP000631300"/>
    </source>
</evidence>
<dbReference type="Gene3D" id="3.30.470.20">
    <property type="entry name" value="ATP-grasp fold, B domain"/>
    <property type="match status" value="1"/>
</dbReference>
<evidence type="ECO:0000313" key="1">
    <source>
        <dbReference type="EMBL" id="GGW84385.1"/>
    </source>
</evidence>
<reference evidence="1" key="1">
    <citation type="journal article" date="2014" name="Int. J. Syst. Evol. Microbiol.">
        <title>Complete genome sequence of Corynebacterium casei LMG S-19264T (=DSM 44701T), isolated from a smear-ripened cheese.</title>
        <authorList>
            <consortium name="US DOE Joint Genome Institute (JGI-PGF)"/>
            <person name="Walter F."/>
            <person name="Albersmeier A."/>
            <person name="Kalinowski J."/>
            <person name="Ruckert C."/>
        </authorList>
    </citation>
    <scope>NUCLEOTIDE SEQUENCE</scope>
    <source>
        <strain evidence="1">KCTC 22164</strain>
    </source>
</reference>
<dbReference type="InterPro" id="IPR053191">
    <property type="entry name" value="DcsG_Biosynth_Enzyme"/>
</dbReference>